<organism evidence="7 8">
    <name type="scientific">Oldenlandia corymbosa var. corymbosa</name>
    <dbReference type="NCBI Taxonomy" id="529605"/>
    <lineage>
        <taxon>Eukaryota</taxon>
        <taxon>Viridiplantae</taxon>
        <taxon>Streptophyta</taxon>
        <taxon>Embryophyta</taxon>
        <taxon>Tracheophyta</taxon>
        <taxon>Spermatophyta</taxon>
        <taxon>Magnoliopsida</taxon>
        <taxon>eudicotyledons</taxon>
        <taxon>Gunneridae</taxon>
        <taxon>Pentapetalae</taxon>
        <taxon>asterids</taxon>
        <taxon>lamiids</taxon>
        <taxon>Gentianales</taxon>
        <taxon>Rubiaceae</taxon>
        <taxon>Rubioideae</taxon>
        <taxon>Spermacoceae</taxon>
        <taxon>Hedyotis-Oldenlandia complex</taxon>
        <taxon>Oldenlandia</taxon>
    </lineage>
</organism>
<dbReference type="AlphaFoldDB" id="A0AAV1D3V4"/>
<dbReference type="Gene3D" id="3.90.180.10">
    <property type="entry name" value="Medium-chain alcohol dehydrogenases, catalytic domain"/>
    <property type="match status" value="2"/>
</dbReference>
<dbReference type="Proteomes" id="UP001161247">
    <property type="component" value="Chromosome 4"/>
</dbReference>
<dbReference type="SUPFAM" id="SSF50129">
    <property type="entry name" value="GroES-like"/>
    <property type="match status" value="1"/>
</dbReference>
<dbReference type="InterPro" id="IPR011032">
    <property type="entry name" value="GroES-like_sf"/>
</dbReference>
<dbReference type="EMBL" id="OX459121">
    <property type="protein sequence ID" value="CAI9102596.1"/>
    <property type="molecule type" value="Genomic_DNA"/>
</dbReference>
<name>A0AAV1D3V4_OLDCO</name>
<evidence type="ECO:0000313" key="8">
    <source>
        <dbReference type="Proteomes" id="UP001161247"/>
    </source>
</evidence>
<dbReference type="PANTHER" id="PTHR43161:SF27">
    <property type="entry name" value="SORBITOL DEHYDROGENASE-LIKE"/>
    <property type="match status" value="1"/>
</dbReference>
<gene>
    <name evidence="7" type="ORF">OLC1_LOCUS11922</name>
</gene>
<dbReference type="Gene3D" id="3.40.50.720">
    <property type="entry name" value="NAD(P)-binding Rossmann-like Domain"/>
    <property type="match status" value="1"/>
</dbReference>
<evidence type="ECO:0000256" key="2">
    <source>
        <dbReference type="ARBA" id="ARBA00008072"/>
    </source>
</evidence>
<keyword evidence="4" id="KW-0862">Zinc</keyword>
<evidence type="ECO:0000256" key="3">
    <source>
        <dbReference type="ARBA" id="ARBA00022723"/>
    </source>
</evidence>
<evidence type="ECO:0000259" key="6">
    <source>
        <dbReference type="Pfam" id="PF00107"/>
    </source>
</evidence>
<proteinExistence type="inferred from homology"/>
<keyword evidence="5" id="KW-0560">Oxidoreductase</keyword>
<comment type="similarity">
    <text evidence="2">Belongs to the zinc-containing alcohol dehydrogenase family.</text>
</comment>
<keyword evidence="8" id="KW-1185">Reference proteome</keyword>
<evidence type="ECO:0000256" key="1">
    <source>
        <dbReference type="ARBA" id="ARBA00001947"/>
    </source>
</evidence>
<accession>A0AAV1D3V4</accession>
<dbReference type="GO" id="GO:0046872">
    <property type="term" value="F:metal ion binding"/>
    <property type="evidence" value="ECO:0007669"/>
    <property type="project" value="UniProtKB-KW"/>
</dbReference>
<keyword evidence="3" id="KW-0479">Metal-binding</keyword>
<evidence type="ECO:0000256" key="4">
    <source>
        <dbReference type="ARBA" id="ARBA00022833"/>
    </source>
</evidence>
<reference evidence="7" key="1">
    <citation type="submission" date="2023-03" db="EMBL/GenBank/DDBJ databases">
        <authorList>
            <person name="Julca I."/>
        </authorList>
    </citation>
    <scope>NUCLEOTIDE SEQUENCE</scope>
</reference>
<comment type="cofactor">
    <cofactor evidence="1">
        <name>Zn(2+)</name>
        <dbReference type="ChEBI" id="CHEBI:29105"/>
    </cofactor>
</comment>
<dbReference type="InterPro" id="IPR013149">
    <property type="entry name" value="ADH-like_C"/>
</dbReference>
<dbReference type="SUPFAM" id="SSF51735">
    <property type="entry name" value="NAD(P)-binding Rossmann-fold domains"/>
    <property type="match status" value="1"/>
</dbReference>
<protein>
    <submittedName>
        <fullName evidence="7">OLC1v1000889C1</fullName>
    </submittedName>
</protein>
<sequence length="218" mass="23186">MSKIIEEAGSHGTHLTKGDRVAMEPGAGIATAAKKADTIFALKIKFFATPPDHGSLADQNVHLGDLCFKLRENMSLEEGAMCEPLSVAGSIELVALLVTRSFSAPSVVANIDDYLLSVAKKLGAFGTVKVSSEIEDVEIEVEKIPKAMTLSVDASLDCAGFNKTLTTALSATRNGGKVCLVGMGHCDMTLPLTPVASREVDILGIFRYKNTWPQCIKC</sequence>
<evidence type="ECO:0000256" key="5">
    <source>
        <dbReference type="ARBA" id="ARBA00023002"/>
    </source>
</evidence>
<dbReference type="Pfam" id="PF00107">
    <property type="entry name" value="ADH_zinc_N"/>
    <property type="match status" value="1"/>
</dbReference>
<dbReference type="PANTHER" id="PTHR43161">
    <property type="entry name" value="SORBITOL DEHYDROGENASE"/>
    <property type="match status" value="1"/>
</dbReference>
<evidence type="ECO:0000313" key="7">
    <source>
        <dbReference type="EMBL" id="CAI9102596.1"/>
    </source>
</evidence>
<dbReference type="GO" id="GO:0016491">
    <property type="term" value="F:oxidoreductase activity"/>
    <property type="evidence" value="ECO:0007669"/>
    <property type="project" value="UniProtKB-KW"/>
</dbReference>
<dbReference type="InterPro" id="IPR036291">
    <property type="entry name" value="NAD(P)-bd_dom_sf"/>
</dbReference>
<feature type="domain" description="Alcohol dehydrogenase-like C-terminal" evidence="6">
    <location>
        <begin position="107"/>
        <end position="217"/>
    </location>
</feature>